<proteinExistence type="predicted"/>
<dbReference type="PANTHER" id="PTHR35910:SF1">
    <property type="entry name" value="2EXR DOMAIN-CONTAINING PROTEIN"/>
    <property type="match status" value="1"/>
</dbReference>
<feature type="domain" description="2EXR" evidence="1">
    <location>
        <begin position="6"/>
        <end position="137"/>
    </location>
</feature>
<evidence type="ECO:0000259" key="1">
    <source>
        <dbReference type="Pfam" id="PF20150"/>
    </source>
</evidence>
<gene>
    <name evidence="2" type="ORF">OCU04_002553</name>
</gene>
<dbReference type="InterPro" id="IPR045518">
    <property type="entry name" value="2EXR"/>
</dbReference>
<dbReference type="PANTHER" id="PTHR35910">
    <property type="entry name" value="2EXR DOMAIN-CONTAINING PROTEIN"/>
    <property type="match status" value="1"/>
</dbReference>
<dbReference type="OrthoDB" id="3437257at2759"/>
<comment type="caution">
    <text evidence="2">The sequence shown here is derived from an EMBL/GenBank/DDBJ whole genome shotgun (WGS) entry which is preliminary data.</text>
</comment>
<dbReference type="Proteomes" id="UP001152300">
    <property type="component" value="Unassembled WGS sequence"/>
</dbReference>
<dbReference type="Pfam" id="PF20150">
    <property type="entry name" value="2EXR"/>
    <property type="match status" value="1"/>
</dbReference>
<evidence type="ECO:0000313" key="2">
    <source>
        <dbReference type="EMBL" id="KAJ8068869.1"/>
    </source>
</evidence>
<name>A0A9X0DMQ3_9HELO</name>
<sequence>MEDRTFHPFPRLPKETRLVIWKLALPGPRIVLMRLGRLENELGLCTRVWSNKANDTEGNAKFFDWTEWPNPYLQRLDTLHFECGPLQSCRRVYSPCKILGLLLACKESFQLCSHIYTPAFGNDFVAQTWLDFKKDTLYLDFGAWNSAYWIRAFFLGLLGPDIARVENLAIRWHRYDYEDDFHRQYSSSLSLLIYPDDLDRIFKIIASFSALKKLTFVSAYHDDTEMYDLVWMDIFHVALQLEYYEKPYNPGDKLRLEDWIRDNNKSLDPPTIAVRIVPQRMPPFFTTRHVHRHEGYKNVQPKYKIERKIITTSQFQERLNRLKARHVEEERNFAMSICIKHPRFGDLVVDISRTTTFGNLMQDYKQAKEIPKETKLCLVNPFDILHPGRHLPNPEDRVFNFLQADVFS</sequence>
<dbReference type="EMBL" id="JAPEIS010000002">
    <property type="protein sequence ID" value="KAJ8068869.1"/>
    <property type="molecule type" value="Genomic_DNA"/>
</dbReference>
<evidence type="ECO:0000313" key="3">
    <source>
        <dbReference type="Proteomes" id="UP001152300"/>
    </source>
</evidence>
<reference evidence="2" key="1">
    <citation type="submission" date="2022-11" db="EMBL/GenBank/DDBJ databases">
        <title>Genome Resource of Sclerotinia nivalis Strain SnTB1, a Plant Pathogen Isolated from American Ginseng.</title>
        <authorList>
            <person name="Fan S."/>
        </authorList>
    </citation>
    <scope>NUCLEOTIDE SEQUENCE</scope>
    <source>
        <strain evidence="2">SnTB1</strain>
    </source>
</reference>
<dbReference type="AlphaFoldDB" id="A0A9X0DMQ3"/>
<accession>A0A9X0DMQ3</accession>
<organism evidence="2 3">
    <name type="scientific">Sclerotinia nivalis</name>
    <dbReference type="NCBI Taxonomy" id="352851"/>
    <lineage>
        <taxon>Eukaryota</taxon>
        <taxon>Fungi</taxon>
        <taxon>Dikarya</taxon>
        <taxon>Ascomycota</taxon>
        <taxon>Pezizomycotina</taxon>
        <taxon>Leotiomycetes</taxon>
        <taxon>Helotiales</taxon>
        <taxon>Sclerotiniaceae</taxon>
        <taxon>Sclerotinia</taxon>
    </lineage>
</organism>
<keyword evidence="3" id="KW-1185">Reference proteome</keyword>
<protein>
    <recommendedName>
        <fullName evidence="1">2EXR domain-containing protein</fullName>
    </recommendedName>
</protein>